<dbReference type="OrthoDB" id="422720at2759"/>
<feature type="compositionally biased region" description="Basic and acidic residues" evidence="1">
    <location>
        <begin position="511"/>
        <end position="531"/>
    </location>
</feature>
<dbReference type="PANTHER" id="PTHR43681">
    <property type="entry name" value="TRANSMEMBRANE GTPASE FZO"/>
    <property type="match status" value="1"/>
</dbReference>
<dbReference type="SUPFAM" id="SSF52540">
    <property type="entry name" value="P-loop containing nucleoside triphosphate hydrolases"/>
    <property type="match status" value="1"/>
</dbReference>
<feature type="compositionally biased region" description="Polar residues" evidence="1">
    <location>
        <begin position="62"/>
        <end position="89"/>
    </location>
</feature>
<evidence type="ECO:0000313" key="5">
    <source>
        <dbReference type="Proteomes" id="UP000007819"/>
    </source>
</evidence>
<dbReference type="PANTHER" id="PTHR43681:SF1">
    <property type="entry name" value="SARCALUMENIN"/>
    <property type="match status" value="1"/>
</dbReference>
<dbReference type="GeneID" id="100160121"/>
<dbReference type="Pfam" id="PF16880">
    <property type="entry name" value="EHD_N"/>
    <property type="match status" value="1"/>
</dbReference>
<dbReference type="CDD" id="cd09913">
    <property type="entry name" value="EHD"/>
    <property type="match status" value="1"/>
</dbReference>
<organism evidence="4 5">
    <name type="scientific">Acyrthosiphon pisum</name>
    <name type="common">Pea aphid</name>
    <dbReference type="NCBI Taxonomy" id="7029"/>
    <lineage>
        <taxon>Eukaryota</taxon>
        <taxon>Metazoa</taxon>
        <taxon>Ecdysozoa</taxon>
        <taxon>Arthropoda</taxon>
        <taxon>Hexapoda</taxon>
        <taxon>Insecta</taxon>
        <taxon>Pterygota</taxon>
        <taxon>Neoptera</taxon>
        <taxon>Paraneoptera</taxon>
        <taxon>Hemiptera</taxon>
        <taxon>Sternorrhyncha</taxon>
        <taxon>Aphidomorpha</taxon>
        <taxon>Aphidoidea</taxon>
        <taxon>Aphididae</taxon>
        <taxon>Macrosiphini</taxon>
        <taxon>Acyrthosiphon</taxon>
    </lineage>
</organism>
<feature type="chain" id="PRO_5035739805" description="EH domain-containing protein" evidence="2">
    <location>
        <begin position="20"/>
        <end position="1078"/>
    </location>
</feature>
<feature type="compositionally biased region" description="Basic and acidic residues" evidence="1">
    <location>
        <begin position="418"/>
        <end position="470"/>
    </location>
</feature>
<dbReference type="InterPro" id="IPR027417">
    <property type="entry name" value="P-loop_NTPase"/>
</dbReference>
<feature type="compositionally biased region" description="Polar residues" evidence="1">
    <location>
        <begin position="498"/>
        <end position="510"/>
    </location>
</feature>
<proteinExistence type="predicted"/>
<feature type="region of interest" description="Disordered" evidence="1">
    <location>
        <begin position="401"/>
        <end position="568"/>
    </location>
</feature>
<feature type="compositionally biased region" description="Low complexity" evidence="1">
    <location>
        <begin position="116"/>
        <end position="133"/>
    </location>
</feature>
<reference evidence="4" key="2">
    <citation type="submission" date="2022-06" db="UniProtKB">
        <authorList>
            <consortium name="EnsemblMetazoa"/>
        </authorList>
    </citation>
    <scope>IDENTIFICATION</scope>
</reference>
<evidence type="ECO:0000256" key="1">
    <source>
        <dbReference type="SAM" id="MobiDB-lite"/>
    </source>
</evidence>
<dbReference type="Proteomes" id="UP000007819">
    <property type="component" value="Chromosome A2"/>
</dbReference>
<feature type="region of interest" description="Disordered" evidence="1">
    <location>
        <begin position="49"/>
        <end position="143"/>
    </location>
</feature>
<feature type="domain" description="EH" evidence="3">
    <location>
        <begin position="681"/>
        <end position="713"/>
    </location>
</feature>
<evidence type="ECO:0000313" key="4">
    <source>
        <dbReference type="EnsemblMetazoa" id="XP_001952603.2"/>
    </source>
</evidence>
<dbReference type="Gene3D" id="1.10.268.20">
    <property type="match status" value="1"/>
</dbReference>
<feature type="region of interest" description="Disordered" evidence="1">
    <location>
        <begin position="374"/>
        <end position="393"/>
    </location>
</feature>
<name>A0A8R2A7M1_ACYPI</name>
<feature type="compositionally biased region" description="Basic and acidic residues" evidence="1">
    <location>
        <begin position="541"/>
        <end position="564"/>
    </location>
</feature>
<dbReference type="EnsemblMetazoa" id="XM_001952568.5">
    <property type="protein sequence ID" value="XP_001952603.2"/>
    <property type="gene ID" value="LOC100160121"/>
</dbReference>
<evidence type="ECO:0000256" key="2">
    <source>
        <dbReference type="SAM" id="SignalP"/>
    </source>
</evidence>
<dbReference type="InterPro" id="IPR031692">
    <property type="entry name" value="EHD_N"/>
</dbReference>
<keyword evidence="2" id="KW-0732">Signal</keyword>
<dbReference type="KEGG" id="api:100160121"/>
<feature type="signal peptide" evidence="2">
    <location>
        <begin position="1"/>
        <end position="19"/>
    </location>
</feature>
<feature type="region of interest" description="Disordered" evidence="1">
    <location>
        <begin position="332"/>
        <end position="351"/>
    </location>
</feature>
<keyword evidence="5" id="KW-1185">Reference proteome</keyword>
<dbReference type="RefSeq" id="XP_001952603.2">
    <property type="nucleotide sequence ID" value="XM_001952568.4"/>
</dbReference>
<reference evidence="5" key="1">
    <citation type="submission" date="2010-06" db="EMBL/GenBank/DDBJ databases">
        <authorList>
            <person name="Jiang H."/>
            <person name="Abraham K."/>
            <person name="Ali S."/>
            <person name="Alsbrooks S.L."/>
            <person name="Anim B.N."/>
            <person name="Anosike U.S."/>
            <person name="Attaway T."/>
            <person name="Bandaranaike D.P."/>
            <person name="Battles P.K."/>
            <person name="Bell S.N."/>
            <person name="Bell A.V."/>
            <person name="Beltran B."/>
            <person name="Bickham C."/>
            <person name="Bustamante Y."/>
            <person name="Caleb T."/>
            <person name="Canada A."/>
            <person name="Cardenas V."/>
            <person name="Carter K."/>
            <person name="Chacko J."/>
            <person name="Chandrabose M.N."/>
            <person name="Chavez D."/>
            <person name="Chavez A."/>
            <person name="Chen L."/>
            <person name="Chu H.-S."/>
            <person name="Claassen K.J."/>
            <person name="Cockrell R."/>
            <person name="Collins M."/>
            <person name="Cooper J.A."/>
            <person name="Cree A."/>
            <person name="Curry S.M."/>
            <person name="Da Y."/>
            <person name="Dao M.D."/>
            <person name="Das B."/>
            <person name="Davila M.-L."/>
            <person name="Davy-Carroll L."/>
            <person name="Denson S."/>
            <person name="Dinh H."/>
            <person name="Ebong V.E."/>
            <person name="Edwards J.R."/>
            <person name="Egan A."/>
            <person name="El-Daye J."/>
            <person name="Escobedo L."/>
            <person name="Fernandez S."/>
            <person name="Fernando P.R."/>
            <person name="Flagg N."/>
            <person name="Forbes L.D."/>
            <person name="Fowler R.G."/>
            <person name="Fu Q."/>
            <person name="Gabisi R.A."/>
            <person name="Ganer J."/>
            <person name="Garbino Pronczuk A."/>
            <person name="Garcia R.M."/>
            <person name="Garner T."/>
            <person name="Garrett T.E."/>
            <person name="Gonzalez D.A."/>
            <person name="Hamid H."/>
            <person name="Hawkins E.S."/>
            <person name="Hirani K."/>
            <person name="Hogues M.E."/>
            <person name="Hollins B."/>
            <person name="Hsiao C.-H."/>
            <person name="Jabil R."/>
            <person name="James M.L."/>
            <person name="Jhangiani S.N."/>
            <person name="Johnson B."/>
            <person name="Johnson Q."/>
            <person name="Joshi V."/>
            <person name="Kalu J.B."/>
            <person name="Kam C."/>
            <person name="Kashfia A."/>
            <person name="Keebler J."/>
            <person name="Kisamo H."/>
            <person name="Kovar C.L."/>
            <person name="Lago L.A."/>
            <person name="Lai C.-Y."/>
            <person name="Laidlaw J."/>
            <person name="Lara F."/>
            <person name="Le T.-K."/>
            <person name="Lee S.L."/>
            <person name="Legall F.H."/>
            <person name="Lemon S.J."/>
            <person name="Lewis L.R."/>
            <person name="Li B."/>
            <person name="Liu Y."/>
            <person name="Liu Y.-S."/>
            <person name="Lopez J."/>
            <person name="Lozado R.J."/>
            <person name="Lu J."/>
            <person name="Madu R.C."/>
            <person name="Maheshwari M."/>
            <person name="Maheshwari R."/>
            <person name="Malloy K."/>
            <person name="Martinez E."/>
            <person name="Mathew T."/>
            <person name="Mercado I.C."/>
            <person name="Mercado C."/>
            <person name="Meyer B."/>
            <person name="Montgomery K."/>
            <person name="Morgan M.B."/>
            <person name="Munidasa M."/>
            <person name="Nazareth L.V."/>
            <person name="Nelson J."/>
            <person name="Ng B.M."/>
            <person name="Nguyen N.B."/>
            <person name="Nguyen P.Q."/>
            <person name="Nguyen T."/>
            <person name="Obregon M."/>
            <person name="Okwuonu G.O."/>
            <person name="Onwere C.G."/>
            <person name="Orozco G."/>
            <person name="Parra A."/>
            <person name="Patel S."/>
            <person name="Patil S."/>
            <person name="Perez A."/>
            <person name="Perez Y."/>
            <person name="Pham C."/>
            <person name="Primus E.L."/>
            <person name="Pu L.-L."/>
            <person name="Puazo M."/>
            <person name="Qin X."/>
            <person name="Quiroz J.B."/>
            <person name="Reese J."/>
            <person name="Richards S."/>
            <person name="Rives C.M."/>
            <person name="Robberts R."/>
            <person name="Ruiz S.J."/>
            <person name="Ruiz M.J."/>
            <person name="Santibanez J."/>
            <person name="Schneider B.W."/>
            <person name="Sisson I."/>
            <person name="Smith M."/>
            <person name="Sodergren E."/>
            <person name="Song X.-Z."/>
            <person name="Song B.B."/>
            <person name="Summersgill H."/>
            <person name="Thelus R."/>
            <person name="Thornton R.D."/>
            <person name="Trejos Z.Y."/>
            <person name="Usmani K."/>
            <person name="Vattathil S."/>
            <person name="Villasana D."/>
            <person name="Walker D.L."/>
            <person name="Wang S."/>
            <person name="Wang K."/>
            <person name="White C.S."/>
            <person name="Williams A.C."/>
            <person name="Williamson J."/>
            <person name="Wilson K."/>
            <person name="Woghiren I.O."/>
            <person name="Woodworth J.R."/>
            <person name="Worley K.C."/>
            <person name="Wright R.A."/>
            <person name="Wu W."/>
            <person name="Young L."/>
            <person name="Zhang L."/>
            <person name="Zhang J."/>
            <person name="Zhu Y."/>
            <person name="Muzny D.M."/>
            <person name="Weinstock G."/>
            <person name="Gibbs R.A."/>
        </authorList>
    </citation>
    <scope>NUCLEOTIDE SEQUENCE [LARGE SCALE GENOMIC DNA]</scope>
    <source>
        <strain evidence="5">LSR1</strain>
    </source>
</reference>
<dbReference type="AlphaFoldDB" id="A0A8R2A7M1"/>
<dbReference type="Gene3D" id="3.40.50.300">
    <property type="entry name" value="P-loop containing nucleotide triphosphate hydrolases"/>
    <property type="match status" value="1"/>
</dbReference>
<accession>A0A8R2A7M1</accession>
<sequence>MDFRWILIIALLSVRDTFCETFASVPSASIAPSEVDCQPYVEKAIKELVTPEPIGSTERDQNIQNESPTSGSTSNDDVTGSSSQDGNSPDDSRSSTPPQPEKFEKEEETTRDEVNLNEGINEINEIKNNGNEVNDAEETRPLDITEKNQTYNTAEEDSEIEIVNEEEENPENNSVSSIENEVIEPEKESIPIILDKDVVNNNVEIIIDVEDIKIKNADKIVEPIANKIQVEETIETTNVNKNMETPKQLFKGTKKRNPKYWKFDPDDEPENSVPIVKQKPKRNLKYWKIDPDEFPLEQAPKPAETPKLRNPKYWKIDPEEEKLYKLAEAKKTEDITKSVPQKGKRNPKYWKFDPDEEKIEVDNKKHSTIDDTLKQSSNQMFKGTKKRNPKYWKFDPDEYEDEIKKEPVAKPKRNPKYWKFDPDNELEGHKKTVEENKIEKDTQKKNKYWKMDEPTEEIKILEDKEEDKSKQNKNWKTNESNKDTKQTDKKEEDKSKQNKYWKTNEQNENTKTIDQKDEEKPKKNKYWKTEEVENNIPNEVIKQEEPNAKKNKYWKTEETEKQNEVNDEDTASKKNKYWKTGEKPVDAVKEKLIETQRSMYWKLDEEKKSSKWEKQTINENIKTTEDEVTVEEYLPEDLTMDEVVPKNLRNKSHIKQTLKIGENTAQHDSFLSKVVDSTLKELKKVYEVAIKPLEMTFKYRDLSNRHFGEPEIFSKPLILFMGPWSGGKSSIVNYLLDIEHSQFALRTGAEPSPAYFNIMMYNNREAILDGTQLAADWTFSGLQKFGQGLLDKLRGLKLPHPLLEKVNIVEIPGILEMRKHVDRVFPFNDVCQWFIDRADMIFLVYDPAKLDVGPETEAILDQLKGREYQTRILLNKADKIRAEELMRIQGTLIWNISPLMSSAEPPVIYSVSLWSNPYEIGSPARLLHSQELSFLKDIRSAIDRRVESKIASARRFAVRVRNHAKMVDCYLTTYYNHKSFFANRKTVSDDIIENPQNYHIYEGLSTLTNISRYDLPDPDVYRDFFRLNPVYEFKRLSDTCTYFRGCPINKLDMAIAYDLPDLIGQYKRQEEQLVTEVP</sequence>
<evidence type="ECO:0000259" key="3">
    <source>
        <dbReference type="Pfam" id="PF16880"/>
    </source>
</evidence>
<feature type="compositionally biased region" description="Basic and acidic residues" evidence="1">
    <location>
        <begin position="479"/>
        <end position="496"/>
    </location>
</feature>
<protein>
    <recommendedName>
        <fullName evidence="3">EH domain-containing protein</fullName>
    </recommendedName>
</protein>
<dbReference type="InterPro" id="IPR051943">
    <property type="entry name" value="TRAFAC_Dynamin-like_GTPase"/>
</dbReference>